<dbReference type="PANTHER" id="PTHR36022:SF1">
    <property type="entry name" value="GPI-ANCHORED ADHESIN-LIKE PROTEIN"/>
    <property type="match status" value="1"/>
</dbReference>
<dbReference type="Proteomes" id="UP000886520">
    <property type="component" value="Chromosome 16"/>
</dbReference>
<dbReference type="EMBL" id="JABFUD020000016">
    <property type="protein sequence ID" value="KAI5068687.1"/>
    <property type="molecule type" value="Genomic_DNA"/>
</dbReference>
<evidence type="ECO:0000313" key="3">
    <source>
        <dbReference type="Proteomes" id="UP000886520"/>
    </source>
</evidence>
<feature type="region of interest" description="Disordered" evidence="1">
    <location>
        <begin position="29"/>
        <end position="63"/>
    </location>
</feature>
<feature type="compositionally biased region" description="Polar residues" evidence="1">
    <location>
        <begin position="222"/>
        <end position="236"/>
    </location>
</feature>
<dbReference type="PROSITE" id="PS51257">
    <property type="entry name" value="PROKAR_LIPOPROTEIN"/>
    <property type="match status" value="1"/>
</dbReference>
<feature type="region of interest" description="Disordered" evidence="1">
    <location>
        <begin position="772"/>
        <end position="801"/>
    </location>
</feature>
<keyword evidence="3" id="KW-1185">Reference proteome</keyword>
<feature type="region of interest" description="Disordered" evidence="1">
    <location>
        <begin position="323"/>
        <end position="363"/>
    </location>
</feature>
<name>A0A9D4UJ61_ADICA</name>
<reference evidence="2" key="1">
    <citation type="submission" date="2021-01" db="EMBL/GenBank/DDBJ databases">
        <title>Adiantum capillus-veneris genome.</title>
        <authorList>
            <person name="Fang Y."/>
            <person name="Liao Q."/>
        </authorList>
    </citation>
    <scope>NUCLEOTIDE SEQUENCE</scope>
    <source>
        <strain evidence="2">H3</strain>
        <tissue evidence="2">Leaf</tissue>
    </source>
</reference>
<comment type="caution">
    <text evidence="2">The sequence shown here is derived from an EMBL/GenBank/DDBJ whole genome shotgun (WGS) entry which is preliminary data.</text>
</comment>
<evidence type="ECO:0000313" key="2">
    <source>
        <dbReference type="EMBL" id="KAI5068687.1"/>
    </source>
</evidence>
<organism evidence="2 3">
    <name type="scientific">Adiantum capillus-veneris</name>
    <name type="common">Maidenhair fern</name>
    <dbReference type="NCBI Taxonomy" id="13818"/>
    <lineage>
        <taxon>Eukaryota</taxon>
        <taxon>Viridiplantae</taxon>
        <taxon>Streptophyta</taxon>
        <taxon>Embryophyta</taxon>
        <taxon>Tracheophyta</taxon>
        <taxon>Polypodiopsida</taxon>
        <taxon>Polypodiidae</taxon>
        <taxon>Polypodiales</taxon>
        <taxon>Pteridineae</taxon>
        <taxon>Pteridaceae</taxon>
        <taxon>Vittarioideae</taxon>
        <taxon>Adiantum</taxon>
    </lineage>
</organism>
<dbReference type="PANTHER" id="PTHR36022">
    <property type="entry name" value="GPI-ANCHORED ADHESIN-LIKE PROTEIN"/>
    <property type="match status" value="1"/>
</dbReference>
<feature type="compositionally biased region" description="Polar residues" evidence="1">
    <location>
        <begin position="343"/>
        <end position="363"/>
    </location>
</feature>
<sequence>MVASKENIPSCSSSSASCAHRHHCSSTLRAPLSPIHHNSSSGRPPEHPTLAHRRAAANPSRAPLPLSGIKSPPLLPHHIFRNPALPRSPKPSSISARRLLKDGTPHVDLDPRFKTHKEKDIALAASTPRRNSSLHFCNPPQAKRQTQLFAQQKPSLNPFFPVKPGSCNQPWVEHPESERNEKPCRKKWRRYPRESVLRSLRGGEPHSQGSSLGPGATGMERLSQNVNPCYDANSSPKEVEGPVQEPALNAKGESFQHLSFNVYACGKFSSGNQVLECSHTKKEEENQEMVASFACDTGTFDGSMEVPSDDKTITVDLAVPCSPSSTQFERDSLSLTPPPRRSLSLTPQAESSLTPPMQPTQSPDFIKRDGMRTLLPVDGTCYAVPSALVKDRRKCKPRGVLTVDTGREIVSSAESELSYVMQQSLQQLPTPAVASVEWMVDEKNNLVDAPSPELVSASMDLCRMSLPKLSPAQDGLLSEKITESRQSQDLTNGCKLNEGKLQLASYSASGYEWAMSSSQDVLLSTQRAEVKSSNPRRSIVFERDEDLDRSQCDSTNFKSTILHNILFEDVPEAATDHSDEECGDYLHAKEISPLGGSPPFEYSLLESLESMESVKIKQRKWSEDIAEELMISMSGPAVSPLSSQEHGTDEDSAANAVISALCNKVGPLVIRGGDQNLNCDSRPYNTGPQIDNDISSRLAMAKFLCKITANYLDDIATSLGNAKAEDESEGCTSKGTVDTADNMSLEHSSLLAGRKKVVECCSLLRGLTLETSKSREGSSSTSECSVNQPSPLANEDTADSLQAQVRSRRRSRRFEARLSSLSDDLKEYYVKSPHECRLLGNSQSFAKVPLPVAKVEVEAWLPSKSFVAGSYLLAGIFVISHTYYRHVKRAEQVIL</sequence>
<dbReference type="OrthoDB" id="1921902at2759"/>
<gene>
    <name evidence="2" type="ORF">GOP47_0017032</name>
</gene>
<dbReference type="AlphaFoldDB" id="A0A9D4UJ61"/>
<evidence type="ECO:0000256" key="1">
    <source>
        <dbReference type="SAM" id="MobiDB-lite"/>
    </source>
</evidence>
<protein>
    <submittedName>
        <fullName evidence="2">Uncharacterized protein</fullName>
    </submittedName>
</protein>
<proteinExistence type="predicted"/>
<accession>A0A9D4UJ61</accession>
<feature type="region of interest" description="Disordered" evidence="1">
    <location>
        <begin position="197"/>
        <end position="241"/>
    </location>
</feature>